<feature type="region of interest" description="Disordered" evidence="1">
    <location>
        <begin position="1"/>
        <end position="20"/>
    </location>
</feature>
<proteinExistence type="predicted"/>
<evidence type="ECO:0000256" key="1">
    <source>
        <dbReference type="SAM" id="MobiDB-lite"/>
    </source>
</evidence>
<reference evidence="3 4" key="1">
    <citation type="submission" date="2016-12" db="EMBL/GenBank/DDBJ databases">
        <title>Thioflexothrix psekupsii D3 genome sequencing and assembly.</title>
        <authorList>
            <person name="Fomenkov A."/>
            <person name="Vincze T."/>
            <person name="Grabovich M."/>
            <person name="Anton B.P."/>
            <person name="Dubinina G."/>
            <person name="Orlova M."/>
            <person name="Belousova E."/>
            <person name="Roberts R.J."/>
        </authorList>
    </citation>
    <scope>NUCLEOTIDE SEQUENCE [LARGE SCALE GENOMIC DNA]</scope>
    <source>
        <strain evidence="3">D3</strain>
    </source>
</reference>
<name>A0A251X660_9GAMM</name>
<evidence type="ECO:0000259" key="2">
    <source>
        <dbReference type="Pfam" id="PF03625"/>
    </source>
</evidence>
<keyword evidence="4" id="KW-1185">Reference proteome</keyword>
<dbReference type="CDD" id="cd14797">
    <property type="entry name" value="DUF302"/>
    <property type="match status" value="1"/>
</dbReference>
<dbReference type="InterPro" id="IPR035923">
    <property type="entry name" value="TT1751-like_sf"/>
</dbReference>
<organism evidence="3 4">
    <name type="scientific">Thioflexithrix psekupsensis</name>
    <dbReference type="NCBI Taxonomy" id="1570016"/>
    <lineage>
        <taxon>Bacteria</taxon>
        <taxon>Pseudomonadati</taxon>
        <taxon>Pseudomonadota</taxon>
        <taxon>Gammaproteobacteria</taxon>
        <taxon>Thiotrichales</taxon>
        <taxon>Thioflexithrix</taxon>
    </lineage>
</organism>
<evidence type="ECO:0000313" key="3">
    <source>
        <dbReference type="EMBL" id="OUD12699.1"/>
    </source>
</evidence>
<dbReference type="AlphaFoldDB" id="A0A251X660"/>
<dbReference type="Pfam" id="PF03625">
    <property type="entry name" value="DUF302"/>
    <property type="match status" value="1"/>
</dbReference>
<accession>A0A251X660</accession>
<dbReference type="Gene3D" id="3.30.310.70">
    <property type="entry name" value="TT1751-like domain"/>
    <property type="match status" value="1"/>
</dbReference>
<protein>
    <recommendedName>
        <fullName evidence="2">DUF302 domain-containing protein</fullName>
    </recommendedName>
</protein>
<feature type="domain" description="DUF302" evidence="2">
    <location>
        <begin position="72"/>
        <end position="128"/>
    </location>
</feature>
<comment type="caution">
    <text evidence="3">The sequence shown here is derived from an EMBL/GenBank/DDBJ whole genome shotgun (WGS) entry which is preliminary data.</text>
</comment>
<dbReference type="Proteomes" id="UP000194798">
    <property type="component" value="Unassembled WGS sequence"/>
</dbReference>
<dbReference type="InterPro" id="IPR005180">
    <property type="entry name" value="DUF302"/>
</dbReference>
<evidence type="ECO:0000313" key="4">
    <source>
        <dbReference type="Proteomes" id="UP000194798"/>
    </source>
</evidence>
<sequence>MGGVQATSPESEAAPETAPAEAAAMSMSLSQMVVRLPVAEGVTLDAAIESMLLRANALNMKQVAHQPMWREFEAQGFEKIRRVEIFQFCNIAAAHEMLNFNIDFVAFMPCRIAAIEDNEGKPFLVMMNLDLLLSLSNMPDELAALAKKVRDDLMEIIQAGAEGEL</sequence>
<dbReference type="OrthoDB" id="9783833at2"/>
<dbReference type="EMBL" id="MSLT01000023">
    <property type="protein sequence ID" value="OUD12699.1"/>
    <property type="molecule type" value="Genomic_DNA"/>
</dbReference>
<dbReference type="SUPFAM" id="SSF103247">
    <property type="entry name" value="TT1751-like"/>
    <property type="match status" value="1"/>
</dbReference>
<gene>
    <name evidence="3" type="ORF">TPSD3_16070</name>
</gene>